<dbReference type="PANTHER" id="PTHR13219:SF6">
    <property type="entry name" value="TRANSMEMBRANE PROTEIN 94"/>
    <property type="match status" value="1"/>
</dbReference>
<proteinExistence type="predicted"/>
<dbReference type="AlphaFoldDB" id="A0A3B5MGF4"/>
<name>A0A3B5MGF4_9TELE</name>
<dbReference type="InterPro" id="IPR039720">
    <property type="entry name" value="TMEM94"/>
</dbReference>
<keyword evidence="1" id="KW-1133">Transmembrane helix</keyword>
<dbReference type="PANTHER" id="PTHR13219">
    <property type="entry name" value="TRANSMEMBRANE PROTEIN 94"/>
    <property type="match status" value="1"/>
</dbReference>
<organism evidence="2 3">
    <name type="scientific">Xiphophorus couchianus</name>
    <name type="common">Monterrey platyfish</name>
    <dbReference type="NCBI Taxonomy" id="32473"/>
    <lineage>
        <taxon>Eukaryota</taxon>
        <taxon>Metazoa</taxon>
        <taxon>Chordata</taxon>
        <taxon>Craniata</taxon>
        <taxon>Vertebrata</taxon>
        <taxon>Euteleostomi</taxon>
        <taxon>Actinopterygii</taxon>
        <taxon>Neopterygii</taxon>
        <taxon>Teleostei</taxon>
        <taxon>Neoteleostei</taxon>
        <taxon>Acanthomorphata</taxon>
        <taxon>Ovalentaria</taxon>
        <taxon>Atherinomorphae</taxon>
        <taxon>Cyprinodontiformes</taxon>
        <taxon>Poeciliidae</taxon>
        <taxon>Poeciliinae</taxon>
        <taxon>Xiphophorus</taxon>
    </lineage>
</organism>
<reference evidence="2" key="2">
    <citation type="submission" date="2025-09" db="UniProtKB">
        <authorList>
            <consortium name="Ensembl"/>
        </authorList>
    </citation>
    <scope>IDENTIFICATION</scope>
</reference>
<feature type="transmembrane region" description="Helical" evidence="1">
    <location>
        <begin position="44"/>
        <end position="66"/>
    </location>
</feature>
<accession>A0A3B5MGF4</accession>
<evidence type="ECO:0000313" key="3">
    <source>
        <dbReference type="Proteomes" id="UP000261380"/>
    </source>
</evidence>
<dbReference type="Proteomes" id="UP000261380">
    <property type="component" value="Unplaced"/>
</dbReference>
<dbReference type="Ensembl" id="ENSXCOT00000022966.1">
    <property type="protein sequence ID" value="ENSXCOP00000022690.1"/>
    <property type="gene ID" value="ENSXCOG00000016951.1"/>
</dbReference>
<dbReference type="STRING" id="32473.ENSXCOP00000022690"/>
<dbReference type="GeneTree" id="ENSGT00940000181148"/>
<evidence type="ECO:0000256" key="1">
    <source>
        <dbReference type="SAM" id="Phobius"/>
    </source>
</evidence>
<feature type="transmembrane region" description="Helical" evidence="1">
    <location>
        <begin position="72"/>
        <end position="93"/>
    </location>
</feature>
<keyword evidence="3" id="KW-1185">Reference proteome</keyword>
<keyword evidence="1" id="KW-0812">Transmembrane</keyword>
<keyword evidence="1" id="KW-0472">Membrane</keyword>
<sequence>ALVKLRDQLSILLEQHQRATRRRVSWLEQWQNSFIYHGNRQSCLHWPGGALTLLVVVGLLCCHGSQPKGSSGIEMVNSAALLLLFLLNLLLVGRQERLNKTEMVRRLRRIIAQLNGELGYDKKMPRFSHKGQRWNMCDCFIVITTEQLVYYYYYFSGLF</sequence>
<protein>
    <submittedName>
        <fullName evidence="2">Uncharacterized protein</fullName>
    </submittedName>
</protein>
<reference evidence="2" key="1">
    <citation type="submission" date="2025-08" db="UniProtKB">
        <authorList>
            <consortium name="Ensembl"/>
        </authorList>
    </citation>
    <scope>IDENTIFICATION</scope>
</reference>
<evidence type="ECO:0000313" key="2">
    <source>
        <dbReference type="Ensembl" id="ENSXCOP00000022690.1"/>
    </source>
</evidence>